<dbReference type="InterPro" id="IPR050571">
    <property type="entry name" value="Class-IV_PLP-Dep_Aminotrnsfr"/>
</dbReference>
<name>A0A382NKZ4_9ZZZZ</name>
<evidence type="ECO:0000256" key="1">
    <source>
        <dbReference type="ARBA" id="ARBA00009320"/>
    </source>
</evidence>
<reference evidence="2" key="1">
    <citation type="submission" date="2018-05" db="EMBL/GenBank/DDBJ databases">
        <authorList>
            <person name="Lanie J.A."/>
            <person name="Ng W.-L."/>
            <person name="Kazmierczak K.M."/>
            <person name="Andrzejewski T.M."/>
            <person name="Davidsen T.M."/>
            <person name="Wayne K.J."/>
            <person name="Tettelin H."/>
            <person name="Glass J.I."/>
            <person name="Rusch D."/>
            <person name="Podicherti R."/>
            <person name="Tsui H.-C.T."/>
            <person name="Winkler M.E."/>
        </authorList>
    </citation>
    <scope>NUCLEOTIDE SEQUENCE</scope>
</reference>
<dbReference type="PANTHER" id="PTHR42743:SF11">
    <property type="entry name" value="AMINODEOXYCHORISMATE LYASE"/>
    <property type="match status" value="1"/>
</dbReference>
<comment type="similarity">
    <text evidence="1">Belongs to the class-IV pyridoxal-phosphate-dependent aminotransferase family.</text>
</comment>
<organism evidence="2">
    <name type="scientific">marine metagenome</name>
    <dbReference type="NCBI Taxonomy" id="408172"/>
    <lineage>
        <taxon>unclassified sequences</taxon>
        <taxon>metagenomes</taxon>
        <taxon>ecological metagenomes</taxon>
    </lineage>
</organism>
<evidence type="ECO:0008006" key="3">
    <source>
        <dbReference type="Google" id="ProtNLM"/>
    </source>
</evidence>
<evidence type="ECO:0000313" key="2">
    <source>
        <dbReference type="EMBL" id="SVC61874.1"/>
    </source>
</evidence>
<accession>A0A382NKZ4</accession>
<proteinExistence type="inferred from homology"/>
<dbReference type="GO" id="GO:0019752">
    <property type="term" value="P:carboxylic acid metabolic process"/>
    <property type="evidence" value="ECO:0007669"/>
    <property type="project" value="TreeGrafter"/>
</dbReference>
<protein>
    <recommendedName>
        <fullName evidence="3">Sulfotransferase domain-containing protein</fullName>
    </recommendedName>
</protein>
<dbReference type="AlphaFoldDB" id="A0A382NKZ4"/>
<sequence>MGETRIAMWSGPRNISTALMRSFGNRPDTFVTDEPLYGHFLKNTGIQHPGREEIIQSQNTDWEKIT</sequence>
<gene>
    <name evidence="2" type="ORF">METZ01_LOCUS314728</name>
</gene>
<dbReference type="EMBL" id="UINC01101228">
    <property type="protein sequence ID" value="SVC61874.1"/>
    <property type="molecule type" value="Genomic_DNA"/>
</dbReference>
<feature type="non-terminal residue" evidence="2">
    <location>
        <position position="66"/>
    </location>
</feature>
<dbReference type="PANTHER" id="PTHR42743">
    <property type="entry name" value="AMINO-ACID AMINOTRANSFERASE"/>
    <property type="match status" value="1"/>
</dbReference>
<dbReference type="Pfam" id="PF19798">
    <property type="entry name" value="Sulfotransfer_5"/>
    <property type="match status" value="1"/>
</dbReference>